<dbReference type="InterPro" id="IPR014014">
    <property type="entry name" value="RNA_helicase_DEAD_Q_motif"/>
</dbReference>
<dbReference type="InterPro" id="IPR011545">
    <property type="entry name" value="DEAD/DEAH_box_helicase_dom"/>
</dbReference>
<dbReference type="CTD" id="54555"/>
<evidence type="ECO:0000256" key="3">
    <source>
        <dbReference type="ARBA" id="ARBA00022741"/>
    </source>
</evidence>
<keyword evidence="8" id="KW-0539">Nucleus</keyword>
<comment type="catalytic activity">
    <reaction evidence="10">
        <text>ATP + H2O = ADP + phosphate + H(+)</text>
        <dbReference type="Rhea" id="RHEA:13065"/>
        <dbReference type="ChEBI" id="CHEBI:15377"/>
        <dbReference type="ChEBI" id="CHEBI:15378"/>
        <dbReference type="ChEBI" id="CHEBI:30616"/>
        <dbReference type="ChEBI" id="CHEBI:43474"/>
        <dbReference type="ChEBI" id="CHEBI:456216"/>
        <dbReference type="EC" id="3.6.4.13"/>
    </reaction>
</comment>
<evidence type="ECO:0000259" key="18">
    <source>
        <dbReference type="PROSITE" id="PS51194"/>
    </source>
</evidence>
<dbReference type="EC" id="3.6.4.13" evidence="2"/>
<dbReference type="PANTHER" id="PTHR47959">
    <property type="entry name" value="ATP-DEPENDENT RNA HELICASE RHLE-RELATED"/>
    <property type="match status" value="1"/>
</dbReference>
<keyword evidence="7" id="KW-0694">RNA-binding</keyword>
<dbReference type="GO" id="GO:0003723">
    <property type="term" value="F:RNA binding"/>
    <property type="evidence" value="ECO:0007669"/>
    <property type="project" value="UniProtKB-KW"/>
</dbReference>
<comment type="subcellular location">
    <subcellularLocation>
        <location evidence="1">Nucleus</location>
        <location evidence="1">Nucleolus</location>
    </subcellularLocation>
</comment>
<dbReference type="CDD" id="cd18787">
    <property type="entry name" value="SF2_C_DEAD"/>
    <property type="match status" value="1"/>
</dbReference>
<sequence length="479" mass="54509">MGDFSSLGLSDWLVKQCKQLGISKPTPVQQNCMPAILEGRDCMGCAKTGSGKTAAFVLPVLQKLSEEPYGIFCLVLTPTRELAYQIAEQFRVLGKPLGLRECIIVGGMDMVSQAMELSNQPHVVVATPGRLADHIRSSNTFSMSKIQFLILDEADRLLEQGCTDFTKDLEVILGILPAKRQTLLFSATLTDTLQELKSIAMNKPFFWESTSETRTVEELDQRYILTPEKVKDAYLVHLIQTFTDEHDDWSLIIFTNTCKNCQILTMMLREFNFPTISLHSMMKQKQRFANLAKFKASVYKILIATDVAARGLDIPTVQVVINHNTPGLPKIYIHRVGRTARAGRNGVSITLVTQYDIHLVHSIEEQTQTKLKEYPVEEKEVLKILTQVNVTRRECEIKLESTDFDEKKEINKRKQLILEGKDPDLEAKRKAELEKIRSQKKKFKQKIQESIQRQKQGQLKKNLMKRKQIKKKKAEQAAA</sequence>
<dbReference type="InterPro" id="IPR001650">
    <property type="entry name" value="Helicase_C-like"/>
</dbReference>
<evidence type="ECO:0000256" key="7">
    <source>
        <dbReference type="ARBA" id="ARBA00022884"/>
    </source>
</evidence>
<evidence type="ECO:0000256" key="16">
    <source>
        <dbReference type="SAM" id="MobiDB-lite"/>
    </source>
</evidence>
<evidence type="ECO:0000259" key="17">
    <source>
        <dbReference type="PROSITE" id="PS51192"/>
    </source>
</evidence>
<evidence type="ECO:0000256" key="5">
    <source>
        <dbReference type="ARBA" id="ARBA00022806"/>
    </source>
</evidence>
<comment type="similarity">
    <text evidence="9">Belongs to the DEAD box helicase family. DDX49/DBP8 subfamily.</text>
</comment>
<keyword evidence="4 15" id="KW-0378">Hydrolase</keyword>
<protein>
    <recommendedName>
        <fullName evidence="12">Probable ATP-dependent RNA helicase DDX49</fullName>
        <ecNumber evidence="2">3.6.4.13</ecNumber>
    </recommendedName>
    <alternativeName>
        <fullName evidence="13">DEAD box protein 49</fullName>
    </alternativeName>
</protein>
<dbReference type="GO" id="GO:0005829">
    <property type="term" value="C:cytosol"/>
    <property type="evidence" value="ECO:0007669"/>
    <property type="project" value="TreeGrafter"/>
</dbReference>
<feature type="short sequence motif" description="Q motif" evidence="14">
    <location>
        <begin position="2"/>
        <end position="30"/>
    </location>
</feature>
<keyword evidence="21" id="KW-1185">Reference proteome</keyword>
<dbReference type="GO" id="GO:0005654">
    <property type="term" value="C:nucleoplasm"/>
    <property type="evidence" value="ECO:0007669"/>
    <property type="project" value="UniProtKB-ARBA"/>
</dbReference>
<accession>A0A3B5A4S4</accession>
<evidence type="ECO:0000256" key="10">
    <source>
        <dbReference type="ARBA" id="ARBA00047984"/>
    </source>
</evidence>
<dbReference type="InterPro" id="IPR050079">
    <property type="entry name" value="DEAD_box_RNA_helicase"/>
</dbReference>
<feature type="domain" description="DEAD-box RNA helicase Q" evidence="19">
    <location>
        <begin position="2"/>
        <end position="30"/>
    </location>
</feature>
<dbReference type="GeneTree" id="ENSGT00730000111231"/>
<dbReference type="Ensembl" id="ENSSPAT00000015499.1">
    <property type="protein sequence ID" value="ENSSPAP00000015251.1"/>
    <property type="gene ID" value="ENSSPAG00000011486.1"/>
</dbReference>
<reference evidence="20" key="1">
    <citation type="submission" date="2023-09" db="UniProtKB">
        <authorList>
            <consortium name="Ensembl"/>
        </authorList>
    </citation>
    <scope>IDENTIFICATION</scope>
</reference>
<proteinExistence type="inferred from homology"/>
<evidence type="ECO:0000256" key="4">
    <source>
        <dbReference type="ARBA" id="ARBA00022801"/>
    </source>
</evidence>
<feature type="domain" description="Helicase ATP-binding" evidence="17">
    <location>
        <begin position="33"/>
        <end position="207"/>
    </location>
</feature>
<evidence type="ECO:0000259" key="19">
    <source>
        <dbReference type="PROSITE" id="PS51195"/>
    </source>
</evidence>
<evidence type="ECO:0000313" key="22">
    <source>
        <dbReference type="RefSeq" id="XP_008284899.1"/>
    </source>
</evidence>
<dbReference type="CDD" id="cd17955">
    <property type="entry name" value="DEADc_DDX49"/>
    <property type="match status" value="1"/>
</dbReference>
<reference evidence="22" key="2">
    <citation type="submission" date="2025-04" db="UniProtKB">
        <authorList>
            <consortium name="RefSeq"/>
        </authorList>
    </citation>
    <scope>IDENTIFICATION</scope>
</reference>
<dbReference type="Pfam" id="PF00270">
    <property type="entry name" value="DEAD"/>
    <property type="match status" value="1"/>
</dbReference>
<dbReference type="Pfam" id="PF00271">
    <property type="entry name" value="Helicase_C"/>
    <property type="match status" value="1"/>
</dbReference>
<evidence type="ECO:0000256" key="2">
    <source>
        <dbReference type="ARBA" id="ARBA00012552"/>
    </source>
</evidence>
<evidence type="ECO:0000313" key="20">
    <source>
        <dbReference type="Ensembl" id="ENSSPAP00000015251.1"/>
    </source>
</evidence>
<name>A0A3B5A4S4_9TELE</name>
<evidence type="ECO:0000256" key="1">
    <source>
        <dbReference type="ARBA" id="ARBA00004604"/>
    </source>
</evidence>
<dbReference type="SMART" id="SM00487">
    <property type="entry name" value="DEXDc"/>
    <property type="match status" value="1"/>
</dbReference>
<dbReference type="GO" id="GO:0016787">
    <property type="term" value="F:hydrolase activity"/>
    <property type="evidence" value="ECO:0007669"/>
    <property type="project" value="UniProtKB-KW"/>
</dbReference>
<dbReference type="Gene3D" id="3.40.50.300">
    <property type="entry name" value="P-loop containing nucleotide triphosphate hydrolases"/>
    <property type="match status" value="2"/>
</dbReference>
<evidence type="ECO:0000256" key="9">
    <source>
        <dbReference type="ARBA" id="ARBA00038380"/>
    </source>
</evidence>
<feature type="region of interest" description="Disordered" evidence="16">
    <location>
        <begin position="447"/>
        <end position="479"/>
    </location>
</feature>
<dbReference type="GO" id="GO:0003724">
    <property type="term" value="F:RNA helicase activity"/>
    <property type="evidence" value="ECO:0007669"/>
    <property type="project" value="UniProtKB-EC"/>
</dbReference>
<keyword evidence="6 15" id="KW-0067">ATP-binding</keyword>
<evidence type="ECO:0000256" key="12">
    <source>
        <dbReference type="ARBA" id="ARBA00072889"/>
    </source>
</evidence>
<dbReference type="FunFam" id="3.40.50.300:FF:000993">
    <property type="entry name" value="probable ATP-dependent RNA helicase DDX49"/>
    <property type="match status" value="1"/>
</dbReference>
<dbReference type="PROSITE" id="PS00039">
    <property type="entry name" value="DEAD_ATP_HELICASE"/>
    <property type="match status" value="1"/>
</dbReference>
<evidence type="ECO:0000256" key="11">
    <source>
        <dbReference type="ARBA" id="ARBA00054358"/>
    </source>
</evidence>
<evidence type="ECO:0000256" key="14">
    <source>
        <dbReference type="PROSITE-ProRule" id="PRU00552"/>
    </source>
</evidence>
<dbReference type="PROSITE" id="PS51194">
    <property type="entry name" value="HELICASE_CTER"/>
    <property type="match status" value="1"/>
</dbReference>
<dbReference type="FunFam" id="3.40.50.300:FF:000892">
    <property type="entry name" value="probable ATP-dependent RNA helicase DDX49"/>
    <property type="match status" value="1"/>
</dbReference>
<dbReference type="InterPro" id="IPR000629">
    <property type="entry name" value="RNA-helicase_DEAD-box_CS"/>
</dbReference>
<feature type="compositionally biased region" description="Basic residues" evidence="16">
    <location>
        <begin position="462"/>
        <end position="473"/>
    </location>
</feature>
<keyword evidence="3 15" id="KW-0547">Nucleotide-binding</keyword>
<dbReference type="SUPFAM" id="SSF52540">
    <property type="entry name" value="P-loop containing nucleoside triphosphate hydrolases"/>
    <property type="match status" value="1"/>
</dbReference>
<evidence type="ECO:0000256" key="6">
    <source>
        <dbReference type="ARBA" id="ARBA00022840"/>
    </source>
</evidence>
<dbReference type="Proteomes" id="UP000694891">
    <property type="component" value="Unplaced"/>
</dbReference>
<dbReference type="PANTHER" id="PTHR47959:SF25">
    <property type="entry name" value="RNA HELICASE"/>
    <property type="match status" value="1"/>
</dbReference>
<gene>
    <name evidence="22" type="primary">ddx49</name>
</gene>
<dbReference type="InterPro" id="IPR014001">
    <property type="entry name" value="Helicase_ATP-bd"/>
</dbReference>
<dbReference type="RefSeq" id="XP_008284899.1">
    <property type="nucleotide sequence ID" value="XM_008286677.1"/>
</dbReference>
<dbReference type="STRING" id="144197.ENSSPAP00000015251"/>
<evidence type="ECO:0000256" key="13">
    <source>
        <dbReference type="ARBA" id="ARBA00075435"/>
    </source>
</evidence>
<dbReference type="OrthoDB" id="10261904at2759"/>
<dbReference type="GO" id="GO:0005524">
    <property type="term" value="F:ATP binding"/>
    <property type="evidence" value="ECO:0007669"/>
    <property type="project" value="UniProtKB-KW"/>
</dbReference>
<dbReference type="GeneID" id="103360779"/>
<dbReference type="PROSITE" id="PS51192">
    <property type="entry name" value="HELICASE_ATP_BIND_1"/>
    <property type="match status" value="1"/>
</dbReference>
<evidence type="ECO:0000256" key="15">
    <source>
        <dbReference type="RuleBase" id="RU000492"/>
    </source>
</evidence>
<comment type="function">
    <text evidence="11">ATP-dependent RNA helicase that plays a role in various aspects of RNA metabolism including the regulation of mRNA export and the levels of pre-ribosomal RNA. Regulates the stability and synthesis of pre-ribosomal RNA and thereby regulates cell proliferation. Also possesses antiviral activity by recognizing gammaherpesvirus transcripts in the context of lytic reactivation.</text>
</comment>
<feature type="domain" description="Helicase C-terminal" evidence="18">
    <location>
        <begin position="218"/>
        <end position="382"/>
    </location>
</feature>
<dbReference type="AlphaFoldDB" id="A0A3B5A4S4"/>
<evidence type="ECO:0000313" key="21">
    <source>
        <dbReference type="Proteomes" id="UP000694891"/>
    </source>
</evidence>
<organism evidence="20">
    <name type="scientific">Stegastes partitus</name>
    <name type="common">bicolor damselfish</name>
    <dbReference type="NCBI Taxonomy" id="144197"/>
    <lineage>
        <taxon>Eukaryota</taxon>
        <taxon>Metazoa</taxon>
        <taxon>Chordata</taxon>
        <taxon>Craniata</taxon>
        <taxon>Vertebrata</taxon>
        <taxon>Euteleostomi</taxon>
        <taxon>Actinopterygii</taxon>
        <taxon>Neopterygii</taxon>
        <taxon>Teleostei</taxon>
        <taxon>Neoteleostei</taxon>
        <taxon>Acanthomorphata</taxon>
        <taxon>Ovalentaria</taxon>
        <taxon>Pomacentridae</taxon>
        <taxon>Stegastes</taxon>
    </lineage>
</organism>
<dbReference type="GO" id="GO:0005730">
    <property type="term" value="C:nucleolus"/>
    <property type="evidence" value="ECO:0007669"/>
    <property type="project" value="UniProtKB-SubCell"/>
</dbReference>
<dbReference type="InterPro" id="IPR027417">
    <property type="entry name" value="P-loop_NTPase"/>
</dbReference>
<dbReference type="SMART" id="SM00490">
    <property type="entry name" value="HELICc"/>
    <property type="match status" value="1"/>
</dbReference>
<dbReference type="PROSITE" id="PS51195">
    <property type="entry name" value="Q_MOTIF"/>
    <property type="match status" value="1"/>
</dbReference>
<evidence type="ECO:0000256" key="8">
    <source>
        <dbReference type="ARBA" id="ARBA00023242"/>
    </source>
</evidence>
<keyword evidence="5 15" id="KW-0347">Helicase</keyword>